<dbReference type="InterPro" id="IPR001387">
    <property type="entry name" value="Cro/C1-type_HTH"/>
</dbReference>
<protein>
    <submittedName>
        <fullName evidence="2">XRE family transcriptional regulator</fullName>
    </submittedName>
</protein>
<dbReference type="InterPro" id="IPR043917">
    <property type="entry name" value="DUF5753"/>
</dbReference>
<dbReference type="GO" id="GO:0003677">
    <property type="term" value="F:DNA binding"/>
    <property type="evidence" value="ECO:0007669"/>
    <property type="project" value="InterPro"/>
</dbReference>
<gene>
    <name evidence="2" type="ORF">D7D52_16080</name>
</gene>
<dbReference type="EMBL" id="CP032568">
    <property type="protein sequence ID" value="AYF75129.1"/>
    <property type="molecule type" value="Genomic_DNA"/>
</dbReference>
<name>A0A386ZF64_9NOCA</name>
<accession>A0A386ZF64</accession>
<evidence type="ECO:0000313" key="3">
    <source>
        <dbReference type="Proteomes" id="UP000267164"/>
    </source>
</evidence>
<dbReference type="Gene3D" id="1.10.260.40">
    <property type="entry name" value="lambda repressor-like DNA-binding domains"/>
    <property type="match status" value="1"/>
</dbReference>
<organism evidence="2 3">
    <name type="scientific">Nocardia yunnanensis</name>
    <dbReference type="NCBI Taxonomy" id="2382165"/>
    <lineage>
        <taxon>Bacteria</taxon>
        <taxon>Bacillati</taxon>
        <taxon>Actinomycetota</taxon>
        <taxon>Actinomycetes</taxon>
        <taxon>Mycobacteriales</taxon>
        <taxon>Nocardiaceae</taxon>
        <taxon>Nocardia</taxon>
    </lineage>
</organism>
<dbReference type="OrthoDB" id="4534176at2"/>
<sequence>MSNVQQARETLGARLRELRKQANLTGLELARIAGWDNSKVSRYEHGKQTPSEQDIRIWCAATNAPLHLPDLIASVRNLEAAYLEWKRIQSAHAQKKTGQVESSSKFIRGYDPDLIPGLLQTRDYATAVLRECIDFIGIPDDLESAVRERMERQQILRKGPRRFHFLIAEQALYTTVGDDQIMLAQLEQLIAYVRSSRMALGIVPRMAVFRAPVVNFLMYDRTLVQVETTSAGLSVTQPREVELYDRAFEILAGQSAKGDAARALINSAIETRLHGSDP</sequence>
<dbReference type="InterPro" id="IPR010982">
    <property type="entry name" value="Lambda_DNA-bd_dom_sf"/>
</dbReference>
<dbReference type="AlphaFoldDB" id="A0A386ZF64"/>
<dbReference type="CDD" id="cd00093">
    <property type="entry name" value="HTH_XRE"/>
    <property type="match status" value="1"/>
</dbReference>
<dbReference type="Pfam" id="PF19054">
    <property type="entry name" value="DUF5753"/>
    <property type="match status" value="1"/>
</dbReference>
<dbReference type="RefSeq" id="WP_120737332.1">
    <property type="nucleotide sequence ID" value="NZ_CP032568.1"/>
</dbReference>
<evidence type="ECO:0000313" key="2">
    <source>
        <dbReference type="EMBL" id="AYF75129.1"/>
    </source>
</evidence>
<dbReference type="Pfam" id="PF13560">
    <property type="entry name" value="HTH_31"/>
    <property type="match status" value="1"/>
</dbReference>
<evidence type="ECO:0000259" key="1">
    <source>
        <dbReference type="PROSITE" id="PS50943"/>
    </source>
</evidence>
<proteinExistence type="predicted"/>
<dbReference type="KEGG" id="nyu:D7D52_16080"/>
<dbReference type="SMART" id="SM00530">
    <property type="entry name" value="HTH_XRE"/>
    <property type="match status" value="1"/>
</dbReference>
<reference evidence="2 3" key="1">
    <citation type="submission" date="2018-09" db="EMBL/GenBank/DDBJ databases">
        <title>Nocardia yunnanensis sp. nov., an actinomycete isolated from a soil sample.</title>
        <authorList>
            <person name="Zhang J."/>
        </authorList>
    </citation>
    <scope>NUCLEOTIDE SEQUENCE [LARGE SCALE GENOMIC DNA]</scope>
    <source>
        <strain evidence="2 3">CFHS0054</strain>
    </source>
</reference>
<feature type="domain" description="HTH cro/C1-type" evidence="1">
    <location>
        <begin position="15"/>
        <end position="71"/>
    </location>
</feature>
<dbReference type="PROSITE" id="PS50943">
    <property type="entry name" value="HTH_CROC1"/>
    <property type="match status" value="1"/>
</dbReference>
<keyword evidence="3" id="KW-1185">Reference proteome</keyword>
<dbReference type="SUPFAM" id="SSF47413">
    <property type="entry name" value="lambda repressor-like DNA-binding domains"/>
    <property type="match status" value="1"/>
</dbReference>
<dbReference type="Proteomes" id="UP000267164">
    <property type="component" value="Chromosome"/>
</dbReference>